<comment type="caution">
    <text evidence="5">The sequence shown here is derived from an EMBL/GenBank/DDBJ whole genome shotgun (WGS) entry which is preliminary data.</text>
</comment>
<dbReference type="GO" id="GO:0009117">
    <property type="term" value="P:nucleotide metabolic process"/>
    <property type="evidence" value="ECO:0007669"/>
    <property type="project" value="TreeGrafter"/>
</dbReference>
<evidence type="ECO:0000256" key="1">
    <source>
        <dbReference type="PIRSR" id="PIRSR601310-1"/>
    </source>
</evidence>
<dbReference type="PROSITE" id="PS51084">
    <property type="entry name" value="HIT_2"/>
    <property type="match status" value="1"/>
</dbReference>
<proteinExistence type="predicted"/>
<dbReference type="Proteomes" id="UP000642125">
    <property type="component" value="Unassembled WGS sequence"/>
</dbReference>
<evidence type="ECO:0000313" key="6">
    <source>
        <dbReference type="Proteomes" id="UP000642125"/>
    </source>
</evidence>
<dbReference type="InterPro" id="IPR036265">
    <property type="entry name" value="HIT-like_sf"/>
</dbReference>
<dbReference type="Gene3D" id="3.30.428.10">
    <property type="entry name" value="HIT-like"/>
    <property type="match status" value="1"/>
</dbReference>
<feature type="short sequence motif" description="Histidine triad motif" evidence="2 3">
    <location>
        <begin position="94"/>
        <end position="98"/>
    </location>
</feature>
<dbReference type="InterPro" id="IPR011146">
    <property type="entry name" value="HIT-like"/>
</dbReference>
<organism evidence="5 6">
    <name type="scientific">Cellulomonas pakistanensis</name>
    <dbReference type="NCBI Taxonomy" id="992287"/>
    <lineage>
        <taxon>Bacteria</taxon>
        <taxon>Bacillati</taxon>
        <taxon>Actinomycetota</taxon>
        <taxon>Actinomycetes</taxon>
        <taxon>Micrococcales</taxon>
        <taxon>Cellulomonadaceae</taxon>
        <taxon>Cellulomonas</taxon>
    </lineage>
</organism>
<dbReference type="PANTHER" id="PTHR46648">
    <property type="entry name" value="HIT FAMILY PROTEIN 1"/>
    <property type="match status" value="1"/>
</dbReference>
<evidence type="ECO:0000313" key="5">
    <source>
        <dbReference type="EMBL" id="GIG35168.1"/>
    </source>
</evidence>
<evidence type="ECO:0000256" key="2">
    <source>
        <dbReference type="PIRSR" id="PIRSR601310-3"/>
    </source>
</evidence>
<dbReference type="GO" id="GO:0003824">
    <property type="term" value="F:catalytic activity"/>
    <property type="evidence" value="ECO:0007669"/>
    <property type="project" value="InterPro"/>
</dbReference>
<keyword evidence="6" id="KW-1185">Reference proteome</keyword>
<dbReference type="PANTHER" id="PTHR46648:SF1">
    <property type="entry name" value="ADENOSINE 5'-MONOPHOSPHORAMIDASE HNT1"/>
    <property type="match status" value="1"/>
</dbReference>
<feature type="domain" description="HIT" evidence="4">
    <location>
        <begin position="7"/>
        <end position="110"/>
    </location>
</feature>
<protein>
    <submittedName>
        <fullName evidence="5">Hypothetical HIT-like (Histidine triad) protein</fullName>
    </submittedName>
</protein>
<name>A0A919U1R1_9CELL</name>
<dbReference type="AlphaFoldDB" id="A0A919U1R1"/>
<dbReference type="EMBL" id="BONO01000003">
    <property type="protein sequence ID" value="GIG35168.1"/>
    <property type="molecule type" value="Genomic_DNA"/>
</dbReference>
<sequence>MARMTTLFTRIIDGEIPGRFVWADDRAVAFGTIAPITDGHVLVVPRAEVASFTEADDDLLAHLAVVAKRIGRAQQAAWDAPRAALLVAGFEVPHLHLHVLPAWGEGELSFANARHDVPAEQLDAAAERLRDALRVAGEAAHVPAALSSPAL</sequence>
<reference evidence="5" key="1">
    <citation type="submission" date="2021-01" db="EMBL/GenBank/DDBJ databases">
        <title>Whole genome shotgun sequence of Cellulomonas pakistanensis NBRC 110800.</title>
        <authorList>
            <person name="Komaki H."/>
            <person name="Tamura T."/>
        </authorList>
    </citation>
    <scope>NUCLEOTIDE SEQUENCE</scope>
    <source>
        <strain evidence="5">NBRC 110800</strain>
    </source>
</reference>
<evidence type="ECO:0000259" key="4">
    <source>
        <dbReference type="PROSITE" id="PS51084"/>
    </source>
</evidence>
<gene>
    <name evidence="5" type="ORF">Cpa01nite_05490</name>
</gene>
<feature type="active site" description="Tele-AMP-histidine intermediate" evidence="1">
    <location>
        <position position="96"/>
    </location>
</feature>
<evidence type="ECO:0000256" key="3">
    <source>
        <dbReference type="PROSITE-ProRule" id="PRU00464"/>
    </source>
</evidence>
<accession>A0A919U1R1</accession>
<dbReference type="Pfam" id="PF01230">
    <property type="entry name" value="HIT"/>
    <property type="match status" value="1"/>
</dbReference>
<dbReference type="SUPFAM" id="SSF54197">
    <property type="entry name" value="HIT-like"/>
    <property type="match status" value="1"/>
</dbReference>
<dbReference type="InterPro" id="IPR001310">
    <property type="entry name" value="Histidine_triad_HIT"/>
</dbReference>
<dbReference type="PRINTS" id="PR00332">
    <property type="entry name" value="HISTRIAD"/>
</dbReference>